<reference evidence="1 2" key="1">
    <citation type="submission" date="2016-08" db="EMBL/GenBank/DDBJ databases">
        <authorList>
            <person name="Seilhamer J.J."/>
        </authorList>
    </citation>
    <scope>NUCLEOTIDE SEQUENCE [LARGE SCALE GENOMIC DNA]</scope>
    <source>
        <strain evidence="1">M3/6</strain>
    </source>
</reference>
<gene>
    <name evidence="1" type="ORF">PSM36_3438</name>
</gene>
<evidence type="ECO:0000313" key="1">
    <source>
        <dbReference type="EMBL" id="SCD22222.1"/>
    </source>
</evidence>
<dbReference type="PROSITE" id="PS51257">
    <property type="entry name" value="PROKAR_LIPOPROTEIN"/>
    <property type="match status" value="1"/>
</dbReference>
<dbReference type="STRING" id="1642647.PSM36_3438"/>
<dbReference type="Proteomes" id="UP000187464">
    <property type="component" value="Chromosome I"/>
</dbReference>
<dbReference type="Pfam" id="PF16153">
    <property type="entry name" value="DUF4861"/>
    <property type="match status" value="1"/>
</dbReference>
<dbReference type="InterPro" id="IPR032342">
    <property type="entry name" value="DUF4861"/>
</dbReference>
<organism evidence="1 2">
    <name type="scientific">Proteiniphilum saccharofermentans</name>
    <dbReference type="NCBI Taxonomy" id="1642647"/>
    <lineage>
        <taxon>Bacteria</taxon>
        <taxon>Pseudomonadati</taxon>
        <taxon>Bacteroidota</taxon>
        <taxon>Bacteroidia</taxon>
        <taxon>Bacteroidales</taxon>
        <taxon>Dysgonomonadaceae</taxon>
        <taxon>Proteiniphilum</taxon>
    </lineage>
</organism>
<sequence length="379" mass="41694">MQTKFFVLILAATIFIGCGPSKQALTVEVSNPGAIDRENEMVELTWETIQQKLSLSAEETIIINGDDGKQLPYQLVTNGTGNKETLIFPVSLQAGQTASFQIAVGKPETFTPLVYGRLVPERKDDFTWENNRTAFRVYGPALKATGEISNGMDFWAKKTGSLIIDKWYKDDLAGVASYHEDHGEGLDFYKVGRTLGLGMTAPVDNDTLCLGDNFVTAEILDNGPLRITFKLTYDPYQAGDKTITETRVISLDAYELFNKVTNIFEVEADGLTVATGIVMEKGKPEITFGDNSGIIAYETPADNVNGTIYTAAIHPNGFTDIKVANGHYLGLNNYKSGTSYTYYAGGGWSKAGFDSFDSWVQFVKLEKEKIDQPLTIQIK</sequence>
<accession>A0A1R3T7L0</accession>
<keyword evidence="2" id="KW-1185">Reference proteome</keyword>
<dbReference type="RefSeq" id="WP_076931892.1">
    <property type="nucleotide sequence ID" value="NZ_LT605205.1"/>
</dbReference>
<dbReference type="EMBL" id="LT605205">
    <property type="protein sequence ID" value="SCD22222.1"/>
    <property type="molecule type" value="Genomic_DNA"/>
</dbReference>
<dbReference type="KEGG" id="psac:PSM36_3438"/>
<name>A0A1R3T7L0_9BACT</name>
<protein>
    <submittedName>
        <fullName evidence="1">Putative lipoprotein</fullName>
    </submittedName>
</protein>
<evidence type="ECO:0000313" key="2">
    <source>
        <dbReference type="Proteomes" id="UP000187464"/>
    </source>
</evidence>
<dbReference type="AlphaFoldDB" id="A0A1R3T7L0"/>
<proteinExistence type="predicted"/>
<keyword evidence="1" id="KW-0449">Lipoprotein</keyword>